<feature type="disulfide bond" evidence="2">
    <location>
        <begin position="151"/>
        <end position="165"/>
    </location>
</feature>
<protein>
    <recommendedName>
        <fullName evidence="3">Chitin-binding type-1 domain-containing protein</fullName>
    </recommendedName>
</protein>
<accession>A0A9P7ZJ73</accession>
<dbReference type="SUPFAM" id="SSF57016">
    <property type="entry name" value="Plant lectins/antimicrobial peptides"/>
    <property type="match status" value="1"/>
</dbReference>
<comment type="caution">
    <text evidence="2">Lacks conserved residue(s) required for the propagation of feature annotation.</text>
</comment>
<evidence type="ECO:0000313" key="5">
    <source>
        <dbReference type="Proteomes" id="UP000887229"/>
    </source>
</evidence>
<dbReference type="InterPro" id="IPR029070">
    <property type="entry name" value="Chitinase_insertion_sf"/>
</dbReference>
<dbReference type="RefSeq" id="XP_046116529.1">
    <property type="nucleotide sequence ID" value="XM_046265182.1"/>
</dbReference>
<keyword evidence="2" id="KW-1015">Disulfide bond</keyword>
<feature type="domain" description="Chitin-binding type-1" evidence="3">
    <location>
        <begin position="131"/>
        <end position="176"/>
    </location>
</feature>
<dbReference type="InterPro" id="IPR017853">
    <property type="entry name" value="GH"/>
</dbReference>
<dbReference type="Gene3D" id="3.30.60.10">
    <property type="entry name" value="Endochitinase-like"/>
    <property type="match status" value="1"/>
</dbReference>
<sequence>MAKVGQPWILDPIQRQHVLFLGSSIDGTLAEVLGRTHQRKRGIGPEQYVGVLSLVEIKEMIASGEAKSNTLPGIGMKELVWDNQWVGYDDEETVELKRKFANDQCFGGLMAWSVDFNSGDGSGTDAPKSEDGYCGPNHNGTTCPGSDYGDCCSTSGYCGSSDGYCGSACISGDCKEYDHPPGTLIFGSDTDHS</sequence>
<dbReference type="Pfam" id="PF00187">
    <property type="entry name" value="Chitin_bind_1"/>
    <property type="match status" value="1"/>
</dbReference>
<dbReference type="InterPro" id="IPR036861">
    <property type="entry name" value="Endochitinase-like_sf"/>
</dbReference>
<dbReference type="SMART" id="SM00270">
    <property type="entry name" value="ChtBD1"/>
    <property type="match status" value="1"/>
</dbReference>
<keyword evidence="1 2" id="KW-0147">Chitin-binding</keyword>
<evidence type="ECO:0000313" key="4">
    <source>
        <dbReference type="EMBL" id="KAG9252605.1"/>
    </source>
</evidence>
<evidence type="ECO:0000256" key="1">
    <source>
        <dbReference type="ARBA" id="ARBA00022669"/>
    </source>
</evidence>
<dbReference type="EMBL" id="MU251261">
    <property type="protein sequence ID" value="KAG9252605.1"/>
    <property type="molecule type" value="Genomic_DNA"/>
</dbReference>
<dbReference type="SUPFAM" id="SSF51445">
    <property type="entry name" value="(Trans)glycosidases"/>
    <property type="match status" value="1"/>
</dbReference>
<evidence type="ECO:0000256" key="2">
    <source>
        <dbReference type="PROSITE-ProRule" id="PRU00261"/>
    </source>
</evidence>
<organism evidence="4 5">
    <name type="scientific">Emericellopsis atlantica</name>
    <dbReference type="NCBI Taxonomy" id="2614577"/>
    <lineage>
        <taxon>Eukaryota</taxon>
        <taxon>Fungi</taxon>
        <taxon>Dikarya</taxon>
        <taxon>Ascomycota</taxon>
        <taxon>Pezizomycotina</taxon>
        <taxon>Sordariomycetes</taxon>
        <taxon>Hypocreomycetidae</taxon>
        <taxon>Hypocreales</taxon>
        <taxon>Bionectriaceae</taxon>
        <taxon>Emericellopsis</taxon>
    </lineage>
</organism>
<dbReference type="GeneID" id="70296085"/>
<dbReference type="Gene3D" id="3.20.20.80">
    <property type="entry name" value="Glycosidases"/>
    <property type="match status" value="1"/>
</dbReference>
<gene>
    <name evidence="4" type="ORF">F5Z01DRAFT_675725</name>
</gene>
<proteinExistence type="predicted"/>
<comment type="caution">
    <text evidence="4">The sequence shown here is derived from an EMBL/GenBank/DDBJ whole genome shotgun (WGS) entry which is preliminary data.</text>
</comment>
<dbReference type="CDD" id="cd11618">
    <property type="entry name" value="ChtBD1_1"/>
    <property type="match status" value="1"/>
</dbReference>
<dbReference type="Gene3D" id="3.10.50.10">
    <property type="match status" value="1"/>
</dbReference>
<keyword evidence="5" id="KW-1185">Reference proteome</keyword>
<reference evidence="4" key="1">
    <citation type="journal article" date="2021" name="IMA Fungus">
        <title>Genomic characterization of three marine fungi, including Emericellopsis atlantica sp. nov. with signatures of a generalist lifestyle and marine biomass degradation.</title>
        <authorList>
            <person name="Hagestad O.C."/>
            <person name="Hou L."/>
            <person name="Andersen J.H."/>
            <person name="Hansen E.H."/>
            <person name="Altermark B."/>
            <person name="Li C."/>
            <person name="Kuhnert E."/>
            <person name="Cox R.J."/>
            <person name="Crous P.W."/>
            <person name="Spatafora J.W."/>
            <person name="Lail K."/>
            <person name="Amirebrahimi M."/>
            <person name="Lipzen A."/>
            <person name="Pangilinan J."/>
            <person name="Andreopoulos W."/>
            <person name="Hayes R.D."/>
            <person name="Ng V."/>
            <person name="Grigoriev I.V."/>
            <person name="Jackson S.A."/>
            <person name="Sutton T.D.S."/>
            <person name="Dobson A.D.W."/>
            <person name="Rama T."/>
        </authorList>
    </citation>
    <scope>NUCLEOTIDE SEQUENCE</scope>
    <source>
        <strain evidence="4">TS7</strain>
    </source>
</reference>
<dbReference type="Proteomes" id="UP000887229">
    <property type="component" value="Unassembled WGS sequence"/>
</dbReference>
<name>A0A9P7ZJ73_9HYPO</name>
<dbReference type="GO" id="GO:0008061">
    <property type="term" value="F:chitin binding"/>
    <property type="evidence" value="ECO:0007669"/>
    <property type="project" value="UniProtKB-UniRule"/>
</dbReference>
<dbReference type="InterPro" id="IPR001002">
    <property type="entry name" value="Chitin-bd_1"/>
</dbReference>
<dbReference type="AlphaFoldDB" id="A0A9P7ZJ73"/>
<dbReference type="OrthoDB" id="73875at2759"/>
<dbReference type="PROSITE" id="PS50941">
    <property type="entry name" value="CHIT_BIND_I_2"/>
    <property type="match status" value="1"/>
</dbReference>
<evidence type="ECO:0000259" key="3">
    <source>
        <dbReference type="PROSITE" id="PS50941"/>
    </source>
</evidence>